<gene>
    <name evidence="3" type="ORF">KL86APRO_11558</name>
</gene>
<dbReference type="Pfam" id="PF02615">
    <property type="entry name" value="Ldh_2"/>
    <property type="match status" value="1"/>
</dbReference>
<dbReference type="Gene3D" id="1.10.1530.10">
    <property type="match status" value="1"/>
</dbReference>
<dbReference type="Gene3D" id="3.30.1370.60">
    <property type="entry name" value="Hypothetical oxidoreductase yiak, domain 2"/>
    <property type="match status" value="1"/>
</dbReference>
<dbReference type="InterPro" id="IPR036111">
    <property type="entry name" value="Mal/L-sulfo/L-lacto_DH-like_sf"/>
</dbReference>
<dbReference type="PANTHER" id="PTHR11091:SF0">
    <property type="entry name" value="MALATE DEHYDROGENASE"/>
    <property type="match status" value="1"/>
</dbReference>
<evidence type="ECO:0000256" key="1">
    <source>
        <dbReference type="ARBA" id="ARBA00006056"/>
    </source>
</evidence>
<name>A0A212JSG0_9PROT</name>
<keyword evidence="2 3" id="KW-0560">Oxidoreductase</keyword>
<dbReference type="PANTHER" id="PTHR11091">
    <property type="entry name" value="OXIDOREDUCTASE-RELATED"/>
    <property type="match status" value="1"/>
</dbReference>
<evidence type="ECO:0000313" key="3">
    <source>
        <dbReference type="EMBL" id="SBW02235.1"/>
    </source>
</evidence>
<dbReference type="EC" id="1.1.1.37" evidence="3"/>
<reference evidence="3" key="1">
    <citation type="submission" date="2016-04" db="EMBL/GenBank/DDBJ databases">
        <authorList>
            <person name="Evans L.H."/>
            <person name="Alamgir A."/>
            <person name="Owens N."/>
            <person name="Weber N.D."/>
            <person name="Virtaneva K."/>
            <person name="Barbian K."/>
            <person name="Babar A."/>
            <person name="Rosenke K."/>
        </authorList>
    </citation>
    <scope>NUCLEOTIDE SEQUENCE</scope>
    <source>
        <strain evidence="3">86</strain>
    </source>
</reference>
<proteinExistence type="inferred from homology"/>
<dbReference type="EMBL" id="FLUO01000001">
    <property type="protein sequence ID" value="SBW02235.1"/>
    <property type="molecule type" value="Genomic_DNA"/>
</dbReference>
<evidence type="ECO:0000256" key="2">
    <source>
        <dbReference type="ARBA" id="ARBA00023002"/>
    </source>
</evidence>
<accession>A0A212JSG0</accession>
<organism evidence="3">
    <name type="scientific">uncultured Alphaproteobacteria bacterium</name>
    <dbReference type="NCBI Taxonomy" id="91750"/>
    <lineage>
        <taxon>Bacteria</taxon>
        <taxon>Pseudomonadati</taxon>
        <taxon>Pseudomonadota</taxon>
        <taxon>Alphaproteobacteria</taxon>
        <taxon>environmental samples</taxon>
    </lineage>
</organism>
<dbReference type="AlphaFoldDB" id="A0A212JSG0"/>
<dbReference type="GO" id="GO:0030060">
    <property type="term" value="F:L-malate dehydrogenase (NAD+) activity"/>
    <property type="evidence" value="ECO:0007669"/>
    <property type="project" value="UniProtKB-EC"/>
</dbReference>
<comment type="similarity">
    <text evidence="1">Belongs to the LDH2/MDH2 oxidoreductase family.</text>
</comment>
<dbReference type="SUPFAM" id="SSF89733">
    <property type="entry name" value="L-sulfolactate dehydrogenase-like"/>
    <property type="match status" value="1"/>
</dbReference>
<sequence length="351" mass="36548">MNGTKRIRADVARTAAIDILVQRGVPAVDAGKVADALVAADLRGIDTHGLACLKDYAEALAEGRIKAKPEFAIEHRFPWAATLDADNGLGPLAATEGMEITIAAAEVFGIAATGIRRSNHFGAAGVYAEMAARQGCIGLVAANASAVAAPFGANAPFLGTNPLAIAIPAGEHPPLVLDMATSEGSRKKVRKALQEGREIPAGWALGPDGRPTTDPAQALEGVMLPFGGIKGSGLSLIVDMLAGAATGAEFGGRVLSVMTNRERESGNGHFMLAFKCSAFLDEARFLKNMAEEIARLRALPRANGVDAIRYPGERAARERADRLANGIPMSAALLDTLAELGARRIRVDSPS</sequence>
<dbReference type="InterPro" id="IPR043144">
    <property type="entry name" value="Mal/L-sulf/L-lact_DH-like_ah"/>
</dbReference>
<dbReference type="InterPro" id="IPR003767">
    <property type="entry name" value="Malate/L-lactate_DH-like"/>
</dbReference>
<dbReference type="InterPro" id="IPR043143">
    <property type="entry name" value="Mal/L-sulf/L-lact_DH-like_NADP"/>
</dbReference>
<protein>
    <submittedName>
        <fullName evidence="3">Malate dehydrogenase</fullName>
        <ecNumber evidence="3">1.1.1.37</ecNumber>
    </submittedName>
</protein>